<protein>
    <recommendedName>
        <fullName evidence="3">Tripartite motif-containing protein 2</fullName>
    </recommendedName>
</protein>
<evidence type="ECO:0000313" key="1">
    <source>
        <dbReference type="EMBL" id="KAJ8322365.1"/>
    </source>
</evidence>
<dbReference type="InterPro" id="IPR050952">
    <property type="entry name" value="TRIM-NHL_E3_ligases"/>
</dbReference>
<keyword evidence="2" id="KW-1185">Reference proteome</keyword>
<dbReference type="PANTHER" id="PTHR24104">
    <property type="entry name" value="E3 UBIQUITIN-PROTEIN LIGASE NHLRC1-RELATED"/>
    <property type="match status" value="1"/>
</dbReference>
<comment type="caution">
    <text evidence="1">The sequence shown here is derived from an EMBL/GenBank/DDBJ whole genome shotgun (WGS) entry which is preliminary data.</text>
</comment>
<organism evidence="1 2">
    <name type="scientific">Tegillarca granosa</name>
    <name type="common">Malaysian cockle</name>
    <name type="synonym">Anadara granosa</name>
    <dbReference type="NCBI Taxonomy" id="220873"/>
    <lineage>
        <taxon>Eukaryota</taxon>
        <taxon>Metazoa</taxon>
        <taxon>Spiralia</taxon>
        <taxon>Lophotrochozoa</taxon>
        <taxon>Mollusca</taxon>
        <taxon>Bivalvia</taxon>
        <taxon>Autobranchia</taxon>
        <taxon>Pteriomorphia</taxon>
        <taxon>Arcoida</taxon>
        <taxon>Arcoidea</taxon>
        <taxon>Arcidae</taxon>
        <taxon>Tegillarca</taxon>
    </lineage>
</organism>
<accession>A0ABQ9G2Z2</accession>
<dbReference type="EMBL" id="JARBDR010000018">
    <property type="protein sequence ID" value="KAJ8322365.1"/>
    <property type="molecule type" value="Genomic_DNA"/>
</dbReference>
<evidence type="ECO:0008006" key="3">
    <source>
        <dbReference type="Google" id="ProtNLM"/>
    </source>
</evidence>
<dbReference type="Proteomes" id="UP001217089">
    <property type="component" value="Unassembled WGS sequence"/>
</dbReference>
<evidence type="ECO:0000313" key="2">
    <source>
        <dbReference type="Proteomes" id="UP001217089"/>
    </source>
</evidence>
<reference evidence="1 2" key="1">
    <citation type="submission" date="2022-12" db="EMBL/GenBank/DDBJ databases">
        <title>Chromosome-level genome of Tegillarca granosa.</title>
        <authorList>
            <person name="Kim J."/>
        </authorList>
    </citation>
    <scope>NUCLEOTIDE SEQUENCE [LARGE SCALE GENOMIC DNA]</scope>
    <source>
        <strain evidence="1">Teg-2019</strain>
        <tissue evidence="1">Adductor muscle</tissue>
    </source>
</reference>
<dbReference type="PANTHER" id="PTHR24104:SF25">
    <property type="entry name" value="PROTEIN LIN-41"/>
    <property type="match status" value="1"/>
</dbReference>
<dbReference type="Gene3D" id="2.120.10.30">
    <property type="entry name" value="TolB, C-terminal domain"/>
    <property type="match status" value="1"/>
</dbReference>
<sequence length="278" mass="31596">MPKNEKDQKKKSKSDDSASYGVYSDFVSAFNDKEAWCGGDRNLALIDKHGNVKRKIQLNKGVYDIAVTTENEIFVTGSTIIKKYLQDDGFINIADTQPYETRGLCPTSVQDEILVCLYDVININGKVVRMTTAGQIKQSIQKDKQQKLLYTYPRYVAENISGDVVVVDGILPSTILVVNKKGEYRYKYPDPSQSSHRIGYCYGLACDNKGCILVSDWGCHRIHQIDMDGRFIQFILTQQHGVQIPHGLSIDNKGQLWLCNNDGKEIQYYNTEQFCFKY</sequence>
<dbReference type="SUPFAM" id="SSF101898">
    <property type="entry name" value="NHL repeat"/>
    <property type="match status" value="1"/>
</dbReference>
<name>A0ABQ9G2Z2_TEGGR</name>
<gene>
    <name evidence="1" type="ORF">KUTeg_000836</name>
</gene>
<dbReference type="InterPro" id="IPR011042">
    <property type="entry name" value="6-blade_b-propeller_TolB-like"/>
</dbReference>
<proteinExistence type="predicted"/>